<sequence length="55" mass="6462">MEDLQKILAADVEKETQKNNQTAKRLLHLEEESSTWNFYRYRIRCVCGQDSVTDG</sequence>
<name>A6HC09_RAT</name>
<dbReference type="AlphaFoldDB" id="A6HC09"/>
<reference evidence="2" key="1">
    <citation type="submission" date="2005-09" db="EMBL/GenBank/DDBJ databases">
        <authorList>
            <person name="Mural R.J."/>
            <person name="Li P.W."/>
            <person name="Adams M.D."/>
            <person name="Amanatides P.G."/>
            <person name="Baden-Tillson H."/>
            <person name="Barnstead M."/>
            <person name="Chin S.H."/>
            <person name="Dew I."/>
            <person name="Evans C.A."/>
            <person name="Ferriera S."/>
            <person name="Flanigan M."/>
            <person name="Fosler C."/>
            <person name="Glodek A."/>
            <person name="Gu Z."/>
            <person name="Holt R.A."/>
            <person name="Jennings D."/>
            <person name="Kraft C.L."/>
            <person name="Lu F."/>
            <person name="Nguyen T."/>
            <person name="Nusskern D.R."/>
            <person name="Pfannkoch C.M."/>
            <person name="Sitter C."/>
            <person name="Sutton G.G."/>
            <person name="Venter J.C."/>
            <person name="Wang Z."/>
            <person name="Woodage T."/>
            <person name="Zheng X.H."/>
            <person name="Zhong F."/>
        </authorList>
    </citation>
    <scope>NUCLEOTIDE SEQUENCE [LARGE SCALE GENOMIC DNA]</scope>
    <source>
        <strain>BN</strain>
        <strain evidence="2">Sprague-Dawley</strain>
    </source>
</reference>
<evidence type="ECO:0000313" key="2">
    <source>
        <dbReference type="Proteomes" id="UP000234681"/>
    </source>
</evidence>
<protein>
    <submittedName>
        <fullName evidence="1">RCG61321, isoform CRA_b</fullName>
    </submittedName>
</protein>
<dbReference type="EMBL" id="CH473947">
    <property type="protein sequence ID" value="EDM03564.1"/>
    <property type="molecule type" value="Genomic_DNA"/>
</dbReference>
<proteinExistence type="predicted"/>
<organism evidence="1 2">
    <name type="scientific">Rattus norvegicus</name>
    <name type="common">Rat</name>
    <dbReference type="NCBI Taxonomy" id="10116"/>
    <lineage>
        <taxon>Eukaryota</taxon>
        <taxon>Metazoa</taxon>
        <taxon>Chordata</taxon>
        <taxon>Craniata</taxon>
        <taxon>Vertebrata</taxon>
        <taxon>Euteleostomi</taxon>
        <taxon>Mammalia</taxon>
        <taxon>Eutheria</taxon>
        <taxon>Euarchontoglires</taxon>
        <taxon>Glires</taxon>
        <taxon>Rodentia</taxon>
        <taxon>Myomorpha</taxon>
        <taxon>Muroidea</taxon>
        <taxon>Muridae</taxon>
        <taxon>Murinae</taxon>
        <taxon>Rattus</taxon>
    </lineage>
</organism>
<accession>A6HC09</accession>
<dbReference type="Proteomes" id="UP000234681">
    <property type="component" value="Chromosome 6"/>
</dbReference>
<evidence type="ECO:0000313" key="1">
    <source>
        <dbReference type="EMBL" id="EDM03564.1"/>
    </source>
</evidence>
<gene>
    <name evidence="1" type="ORF">rCG_61321</name>
</gene>